<dbReference type="AlphaFoldDB" id="A0A0Q0SZ51"/>
<evidence type="ECO:0000256" key="1">
    <source>
        <dbReference type="ARBA" id="ARBA00006226"/>
    </source>
</evidence>
<organism evidence="3 4">
    <name type="scientific">Pseudomonas endophytica</name>
    <dbReference type="NCBI Taxonomy" id="1563157"/>
    <lineage>
        <taxon>Bacteria</taxon>
        <taxon>Pseudomonadati</taxon>
        <taxon>Pseudomonadota</taxon>
        <taxon>Gammaproteobacteria</taxon>
        <taxon>Pseudomonadales</taxon>
        <taxon>Pseudomonadaceae</taxon>
        <taxon>Pseudomonas</taxon>
    </lineage>
</organism>
<name>A0A0Q0SZ51_9PSED</name>
<protein>
    <submittedName>
        <fullName evidence="3">Addiction module toxin RelE</fullName>
    </submittedName>
</protein>
<proteinExistence type="inferred from homology"/>
<evidence type="ECO:0000313" key="4">
    <source>
        <dbReference type="Proteomes" id="UP000050342"/>
    </source>
</evidence>
<dbReference type="RefSeq" id="WP_055104441.1">
    <property type="nucleotide sequence ID" value="NZ_LLWH01000210.1"/>
</dbReference>
<dbReference type="PANTHER" id="PTHR35601:SF1">
    <property type="entry name" value="TOXIN RELE"/>
    <property type="match status" value="1"/>
</dbReference>
<dbReference type="InterPro" id="IPR007712">
    <property type="entry name" value="RelE/ParE_toxin"/>
</dbReference>
<gene>
    <name evidence="3" type="ORF">AQS70_15725</name>
</gene>
<accession>A0A0Q0SZ51</accession>
<comment type="similarity">
    <text evidence="1">Belongs to the RelE toxin family.</text>
</comment>
<reference evidence="3 4" key="1">
    <citation type="submission" date="2015-10" db="EMBL/GenBank/DDBJ databases">
        <title>Pseudomonas helleri sp. nov. and Pseudomonas weihenstephanensis sp. nov., isolated from raw cows milk.</title>
        <authorList>
            <person name="Von Neubeck M."/>
            <person name="Huptas C."/>
            <person name="Wenning M."/>
            <person name="Scherer S."/>
        </authorList>
    </citation>
    <scope>NUCLEOTIDE SEQUENCE [LARGE SCALE GENOMIC DNA]</scope>
    <source>
        <strain evidence="3 4">BSTT44</strain>
    </source>
</reference>
<comment type="caution">
    <text evidence="3">The sequence shown here is derived from an EMBL/GenBank/DDBJ whole genome shotgun (WGS) entry which is preliminary data.</text>
</comment>
<keyword evidence="4" id="KW-1185">Reference proteome</keyword>
<dbReference type="PANTHER" id="PTHR35601">
    <property type="entry name" value="TOXIN RELE"/>
    <property type="match status" value="1"/>
</dbReference>
<dbReference type="Gene3D" id="3.30.2310.20">
    <property type="entry name" value="RelE-like"/>
    <property type="match status" value="1"/>
</dbReference>
<dbReference type="EMBL" id="LLWH01000210">
    <property type="protein sequence ID" value="KQB52039.1"/>
    <property type="molecule type" value="Genomic_DNA"/>
</dbReference>
<dbReference type="SUPFAM" id="SSF143011">
    <property type="entry name" value="RelE-like"/>
    <property type="match status" value="1"/>
</dbReference>
<dbReference type="InterPro" id="IPR035093">
    <property type="entry name" value="RelE/ParE_toxin_dom_sf"/>
</dbReference>
<evidence type="ECO:0000313" key="3">
    <source>
        <dbReference type="EMBL" id="KQB52039.1"/>
    </source>
</evidence>
<dbReference type="STRING" id="1563157.AQS70_15725"/>
<evidence type="ECO:0000256" key="2">
    <source>
        <dbReference type="ARBA" id="ARBA00022649"/>
    </source>
</evidence>
<keyword evidence="2" id="KW-1277">Toxin-antitoxin system</keyword>
<dbReference type="Proteomes" id="UP000050342">
    <property type="component" value="Unassembled WGS sequence"/>
</dbReference>
<dbReference type="OrthoDB" id="9801234at2"/>
<sequence length="112" mass="12839">MSSSLLPKNPKRQNDLIKIYTLEFVIEAKKELSKLDKVLQVQLLKKLKSRLLSPRVPAAKLSNMHDCYKIKLRASSLRRVYEVIDDRLVVLVLGVGKRDDNAAYVAAKKRLH</sequence>
<dbReference type="Pfam" id="PF05016">
    <property type="entry name" value="ParE_toxin"/>
    <property type="match status" value="1"/>
</dbReference>